<sequence length="373" mass="39421">MDKSNGKYAELNPRASMGPSMRLSIVGDEETCDAPIPNTLDVPGRLSIVSLPNSETISISSAPRETQNYRHSFAVFDSTVRPRPTTAPSRPSSIAKPRVSDASTQPIDSAPHLHVDSTLGSPPSGTASSNPAIRVEAPYEGPSGPSHPYQMYNQRPVSTSTTSASLAGADQAYLGQGGPTYPYTMYPQATSGSGDGQSSTIPVGFPSSASNAYQQTVDTPTNGSSSFSVATLTHAEELPPYSRYPVNTFAPKPAEAEQRANTPSSVTIEPLPASNLTPPSTNAPSPVVSPIQGAGGLGLATRDPEFSSTSSDLDSPRLSTRSFTSDGSQREIHSTPPEENEKESMKTWQKRAMKKMWGSCRTGPSGCWPSHSF</sequence>
<proteinExistence type="predicted"/>
<feature type="compositionally biased region" description="Polar residues" evidence="1">
    <location>
        <begin position="118"/>
        <end position="131"/>
    </location>
</feature>
<feature type="compositionally biased region" description="Polar residues" evidence="1">
    <location>
        <begin position="187"/>
        <end position="231"/>
    </location>
</feature>
<protein>
    <submittedName>
        <fullName evidence="2">Uncharacterized protein</fullName>
    </submittedName>
</protein>
<evidence type="ECO:0000256" key="1">
    <source>
        <dbReference type="SAM" id="MobiDB-lite"/>
    </source>
</evidence>
<reference evidence="2" key="1">
    <citation type="submission" date="2022-11" db="EMBL/GenBank/DDBJ databases">
        <authorList>
            <person name="Scott C."/>
            <person name="Bruce N."/>
        </authorList>
    </citation>
    <scope>NUCLEOTIDE SEQUENCE</scope>
</reference>
<accession>A0A9P1HDK1</accession>
<dbReference type="AlphaFoldDB" id="A0A9P1HDK1"/>
<comment type="caution">
    <text evidence="2">The sequence shown here is derived from an EMBL/GenBank/DDBJ whole genome shotgun (WGS) entry which is preliminary data.</text>
</comment>
<feature type="region of interest" description="Disordered" evidence="1">
    <location>
        <begin position="59"/>
        <end position="149"/>
    </location>
</feature>
<dbReference type="Proteomes" id="UP000838763">
    <property type="component" value="Unassembled WGS sequence"/>
</dbReference>
<evidence type="ECO:0000313" key="2">
    <source>
        <dbReference type="EMBL" id="CAI4219815.1"/>
    </source>
</evidence>
<dbReference type="PANTHER" id="PTHR42078">
    <property type="entry name" value="GLUCAN 1, 4-ALPHA-GLUCOSIDASE"/>
    <property type="match status" value="1"/>
</dbReference>
<evidence type="ECO:0000313" key="3">
    <source>
        <dbReference type="Proteomes" id="UP000838763"/>
    </source>
</evidence>
<feature type="region of interest" description="Disordered" evidence="1">
    <location>
        <begin position="185"/>
        <end position="350"/>
    </location>
</feature>
<feature type="compositionally biased region" description="Low complexity" evidence="1">
    <location>
        <begin position="78"/>
        <end position="93"/>
    </location>
</feature>
<feature type="compositionally biased region" description="Polar residues" evidence="1">
    <location>
        <begin position="59"/>
        <end position="70"/>
    </location>
</feature>
<organism evidence="2 3">
    <name type="scientific">Parascedosporium putredinis</name>
    <dbReference type="NCBI Taxonomy" id="1442378"/>
    <lineage>
        <taxon>Eukaryota</taxon>
        <taxon>Fungi</taxon>
        <taxon>Dikarya</taxon>
        <taxon>Ascomycota</taxon>
        <taxon>Pezizomycotina</taxon>
        <taxon>Sordariomycetes</taxon>
        <taxon>Hypocreomycetidae</taxon>
        <taxon>Microascales</taxon>
        <taxon>Microascaceae</taxon>
        <taxon>Parascedosporium</taxon>
    </lineage>
</organism>
<dbReference type="EMBL" id="CALLCH030000020">
    <property type="protein sequence ID" value="CAI4219815.1"/>
    <property type="molecule type" value="Genomic_DNA"/>
</dbReference>
<feature type="compositionally biased region" description="Polar residues" evidence="1">
    <location>
        <begin position="306"/>
        <end position="327"/>
    </location>
</feature>
<gene>
    <name evidence="2" type="ORF">PPNO1_LOCUS9361</name>
</gene>
<feature type="region of interest" description="Disordered" evidence="1">
    <location>
        <begin position="1"/>
        <end position="20"/>
    </location>
</feature>
<name>A0A9P1HDK1_9PEZI</name>
<feature type="compositionally biased region" description="Polar residues" evidence="1">
    <location>
        <begin position="274"/>
        <end position="284"/>
    </location>
</feature>
<keyword evidence="3" id="KW-1185">Reference proteome</keyword>
<dbReference type="OrthoDB" id="5384459at2759"/>
<dbReference type="PANTHER" id="PTHR42078:SF1">
    <property type="entry name" value="GLUCAN 1, 4-ALPHA-GLUCOSIDASE"/>
    <property type="match status" value="1"/>
</dbReference>